<comment type="function">
    <text evidence="2">Exopeptidase that catalyzes the hydrolytic cleavage of multi-L-arginyl-poly-L-aspartic acid (cyanophycin; a water-insoluble reserve polymer) into aspartate-arginine dipeptides.</text>
</comment>
<dbReference type="AlphaFoldDB" id="A0A255Z2N9"/>
<evidence type="ECO:0000256" key="8">
    <source>
        <dbReference type="ARBA" id="ARBA00022825"/>
    </source>
</evidence>
<proteinExistence type="inferred from homology"/>
<evidence type="ECO:0000256" key="1">
    <source>
        <dbReference type="ARBA" id="ARBA00001092"/>
    </source>
</evidence>
<comment type="catalytic activity">
    <reaction evidence="1">
        <text>[L-4-(L-arginin-2-N-yl)aspartate](n) + H2O = [L-4-(L-arginin-2-N-yl)aspartate](n-1) + L-4-(L-arginin-2-N-yl)aspartate</text>
        <dbReference type="Rhea" id="RHEA:12845"/>
        <dbReference type="Rhea" id="RHEA-COMP:13728"/>
        <dbReference type="Rhea" id="RHEA-COMP:13734"/>
        <dbReference type="ChEBI" id="CHEBI:15377"/>
        <dbReference type="ChEBI" id="CHEBI:137986"/>
        <dbReference type="ChEBI" id="CHEBI:137991"/>
        <dbReference type="EC" id="3.4.15.6"/>
    </reaction>
</comment>
<comment type="caution">
    <text evidence="9">The sequence shown here is derived from an EMBL/GenBank/DDBJ whole genome shotgun (WGS) entry which is preliminary data.</text>
</comment>
<evidence type="ECO:0000256" key="7">
    <source>
        <dbReference type="ARBA" id="ARBA00022801"/>
    </source>
</evidence>
<evidence type="ECO:0000256" key="6">
    <source>
        <dbReference type="ARBA" id="ARBA00022670"/>
    </source>
</evidence>
<dbReference type="Proteomes" id="UP000216605">
    <property type="component" value="Unassembled WGS sequence"/>
</dbReference>
<keyword evidence="6" id="KW-0645">Protease</keyword>
<reference evidence="9 10" key="1">
    <citation type="submission" date="2017-07" db="EMBL/GenBank/DDBJ databases">
        <title>Flavobacterium cyanobacteriorum sp. nov., isolated from cyanobacterial aggregates in a eutrophic lake.</title>
        <authorList>
            <person name="Cai H."/>
        </authorList>
    </citation>
    <scope>NUCLEOTIDE SEQUENCE [LARGE SCALE GENOMIC DNA]</scope>
    <source>
        <strain evidence="9 10">TH021</strain>
    </source>
</reference>
<keyword evidence="7" id="KW-0378">Hydrolase</keyword>
<dbReference type="InterPro" id="IPR005320">
    <property type="entry name" value="Peptidase_S51"/>
</dbReference>
<dbReference type="EC" id="3.4.15.6" evidence="4"/>
<dbReference type="OrthoDB" id="9799980at2"/>
<evidence type="ECO:0000256" key="5">
    <source>
        <dbReference type="ARBA" id="ARBA00015719"/>
    </source>
</evidence>
<dbReference type="GO" id="GO:0006508">
    <property type="term" value="P:proteolysis"/>
    <property type="evidence" value="ECO:0007669"/>
    <property type="project" value="UniProtKB-KW"/>
</dbReference>
<dbReference type="GO" id="GO:0008236">
    <property type="term" value="F:serine-type peptidase activity"/>
    <property type="evidence" value="ECO:0007669"/>
    <property type="project" value="UniProtKB-KW"/>
</dbReference>
<dbReference type="PANTHER" id="PTHR36175:SF1">
    <property type="entry name" value="CYANOPHYCINASE"/>
    <property type="match status" value="1"/>
</dbReference>
<dbReference type="SUPFAM" id="SSF52317">
    <property type="entry name" value="Class I glutamine amidotransferase-like"/>
    <property type="match status" value="1"/>
</dbReference>
<dbReference type="PANTHER" id="PTHR36175">
    <property type="entry name" value="CYANOPHYCINASE"/>
    <property type="match status" value="1"/>
</dbReference>
<dbReference type="Gene3D" id="3.40.50.880">
    <property type="match status" value="1"/>
</dbReference>
<dbReference type="InterPro" id="IPR029062">
    <property type="entry name" value="Class_I_gatase-like"/>
</dbReference>
<protein>
    <recommendedName>
        <fullName evidence="5">Cyanophycinase</fullName>
        <ecNumber evidence="4">3.4.15.6</ecNumber>
    </recommendedName>
</protein>
<gene>
    <name evidence="9" type="ORF">CHU92_10585</name>
</gene>
<keyword evidence="8" id="KW-0720">Serine protease</keyword>
<dbReference type="NCBIfam" id="TIGR02069">
    <property type="entry name" value="cyanophycinase"/>
    <property type="match status" value="1"/>
</dbReference>
<comment type="similarity">
    <text evidence="3">Belongs to the peptidase S51 family.</text>
</comment>
<evidence type="ECO:0000256" key="2">
    <source>
        <dbReference type="ARBA" id="ARBA00002039"/>
    </source>
</evidence>
<name>A0A255Z2N9_9FLAO</name>
<evidence type="ECO:0000256" key="4">
    <source>
        <dbReference type="ARBA" id="ARBA00013115"/>
    </source>
</evidence>
<keyword evidence="10" id="KW-1185">Reference proteome</keyword>
<evidence type="ECO:0000313" key="10">
    <source>
        <dbReference type="Proteomes" id="UP000216605"/>
    </source>
</evidence>
<dbReference type="InterPro" id="IPR011811">
    <property type="entry name" value="Peptidase_S51_cyanophycinase"/>
</dbReference>
<dbReference type="Pfam" id="PF03575">
    <property type="entry name" value="Peptidase_S51"/>
    <property type="match status" value="1"/>
</dbReference>
<organism evidence="9 10">
    <name type="scientific">Flavobacterium cyanobacteriorum</name>
    <dbReference type="NCBI Taxonomy" id="2022802"/>
    <lineage>
        <taxon>Bacteria</taxon>
        <taxon>Pseudomonadati</taxon>
        <taxon>Bacteroidota</taxon>
        <taxon>Flavobacteriia</taxon>
        <taxon>Flavobacteriales</taxon>
        <taxon>Flavobacteriaceae</taxon>
        <taxon>Flavobacterium</taxon>
    </lineage>
</organism>
<dbReference type="EMBL" id="NOXV01000280">
    <property type="protein sequence ID" value="OYQ35712.1"/>
    <property type="molecule type" value="Genomic_DNA"/>
</dbReference>
<evidence type="ECO:0000313" key="9">
    <source>
        <dbReference type="EMBL" id="OYQ35712.1"/>
    </source>
</evidence>
<evidence type="ECO:0000256" key="3">
    <source>
        <dbReference type="ARBA" id="ARBA00006534"/>
    </source>
</evidence>
<sequence>MAVKGKLIIIGGAEDKGTPDDKGRMDNDTAVDDYYENGILRRVIDESVKKDKSRIEILTTASTVPEEIGDDYRKAFKRLNAENTGIINIKSREGAHDEELLKRLSKADIVMVTGGDQMRLTSILGGTPFLNMMQEKYFKEDFVYAGSSAGAAAASNNMVFQGTSDVSLFKGKVRVTSGLGFINNVIVDTHFVTRGRIGRLLQIVVANPRLLGIGLEENAALLVTNGSKMEAIGPGMIMLVDGRCIADSNFNDIDDGEAISIENVVVHVMSKYDIYDYKKHKLIIDHRNDRDE</sequence>
<dbReference type="GO" id="GO:0008241">
    <property type="term" value="F:peptidyl-dipeptidase activity"/>
    <property type="evidence" value="ECO:0007669"/>
    <property type="project" value="UniProtKB-EC"/>
</dbReference>
<dbReference type="RefSeq" id="WP_094415371.1">
    <property type="nucleotide sequence ID" value="NZ_NOXV01000280.1"/>
</dbReference>
<accession>A0A255Z2N9</accession>
<dbReference type="CDD" id="cd03145">
    <property type="entry name" value="GAT1_cyanophycinase"/>
    <property type="match status" value="1"/>
</dbReference>